<protein>
    <recommendedName>
        <fullName evidence="2">PH domain-containing protein</fullName>
    </recommendedName>
</protein>
<reference evidence="3" key="1">
    <citation type="submission" date="2021-11" db="EMBL/GenBank/DDBJ databases">
        <authorList>
            <consortium name="Genoscope - CEA"/>
            <person name="William W."/>
        </authorList>
    </citation>
    <scope>NUCLEOTIDE SEQUENCE</scope>
</reference>
<accession>A0A8J2S2W9</accession>
<dbReference type="InterPro" id="IPR001849">
    <property type="entry name" value="PH_domain"/>
</dbReference>
<dbReference type="EMBL" id="CAKKNE010000001">
    <property type="protein sequence ID" value="CAH0363923.1"/>
    <property type="molecule type" value="Genomic_DNA"/>
</dbReference>
<gene>
    <name evidence="3" type="ORF">PECAL_1P02650</name>
</gene>
<evidence type="ECO:0000313" key="4">
    <source>
        <dbReference type="Proteomes" id="UP000789595"/>
    </source>
</evidence>
<evidence type="ECO:0000313" key="3">
    <source>
        <dbReference type="EMBL" id="CAH0363923.1"/>
    </source>
</evidence>
<proteinExistence type="predicted"/>
<dbReference type="AlphaFoldDB" id="A0A8J2S2W9"/>
<organism evidence="3 4">
    <name type="scientific">Pelagomonas calceolata</name>
    <dbReference type="NCBI Taxonomy" id="35677"/>
    <lineage>
        <taxon>Eukaryota</taxon>
        <taxon>Sar</taxon>
        <taxon>Stramenopiles</taxon>
        <taxon>Ochrophyta</taxon>
        <taxon>Pelagophyceae</taxon>
        <taxon>Pelagomonadales</taxon>
        <taxon>Pelagomonadaceae</taxon>
        <taxon>Pelagomonas</taxon>
    </lineage>
</organism>
<evidence type="ECO:0000259" key="2">
    <source>
        <dbReference type="PROSITE" id="PS50003"/>
    </source>
</evidence>
<feature type="region of interest" description="Disordered" evidence="1">
    <location>
        <begin position="122"/>
        <end position="181"/>
    </location>
</feature>
<feature type="domain" description="PH" evidence="2">
    <location>
        <begin position="1"/>
        <end position="22"/>
    </location>
</feature>
<keyword evidence="4" id="KW-1185">Reference proteome</keyword>
<feature type="region of interest" description="Disordered" evidence="1">
    <location>
        <begin position="28"/>
        <end position="55"/>
    </location>
</feature>
<dbReference type="PROSITE" id="PS50003">
    <property type="entry name" value="PH_DOMAIN"/>
    <property type="match status" value="1"/>
</dbReference>
<comment type="caution">
    <text evidence="3">The sequence shown here is derived from an EMBL/GenBank/DDBJ whole genome shotgun (WGS) entry which is preliminary data.</text>
</comment>
<evidence type="ECO:0000256" key="1">
    <source>
        <dbReference type="SAM" id="MobiDB-lite"/>
    </source>
</evidence>
<dbReference type="Proteomes" id="UP000789595">
    <property type="component" value="Unassembled WGS sequence"/>
</dbReference>
<name>A0A8J2S2W9_9STRA</name>
<sequence>MQNDSEDEDHGSWAESLAAIVNCGISTAFADGTESGSRPPPVPPPAEDEPSSMVDNLLRCGGSEAGQTYDEVVTSPQKPTDPAIPVEALYDEILSLREQVARMEAGGAFALQDELDRLRRRLDTADGDLGAPLPPPEDAPLEYEEIGGRDSAPTLSAADRESAAARLSRGGPRQRPPREET</sequence>